<feature type="domain" description="POTRA" evidence="2">
    <location>
        <begin position="24"/>
        <end position="95"/>
    </location>
</feature>
<keyword evidence="4" id="KW-1185">Reference proteome</keyword>
<dbReference type="Proteomes" id="UP000199595">
    <property type="component" value="Unassembled WGS sequence"/>
</dbReference>
<dbReference type="GO" id="GO:0019867">
    <property type="term" value="C:outer membrane"/>
    <property type="evidence" value="ECO:0007669"/>
    <property type="project" value="InterPro"/>
</dbReference>
<dbReference type="InterPro" id="IPR010827">
    <property type="entry name" value="BamA/TamA_POTRA"/>
</dbReference>
<keyword evidence="1" id="KW-0732">Signal</keyword>
<dbReference type="RefSeq" id="WP_090122475.1">
    <property type="nucleotide sequence ID" value="NZ_FNNJ01000003.1"/>
</dbReference>
<dbReference type="EMBL" id="FNNJ01000003">
    <property type="protein sequence ID" value="SDX15717.1"/>
    <property type="molecule type" value="Genomic_DNA"/>
</dbReference>
<protein>
    <submittedName>
        <fullName evidence="3">Surface antigen variable number repeat-containing protein</fullName>
    </submittedName>
</protein>
<dbReference type="Gene3D" id="3.10.20.310">
    <property type="entry name" value="membrane protein fhac"/>
    <property type="match status" value="1"/>
</dbReference>
<dbReference type="Pfam" id="PF07244">
    <property type="entry name" value="POTRA"/>
    <property type="match status" value="1"/>
</dbReference>
<feature type="signal peptide" evidence="1">
    <location>
        <begin position="1"/>
        <end position="20"/>
    </location>
</feature>
<dbReference type="OrthoDB" id="1490006at2"/>
<reference evidence="3 4" key="1">
    <citation type="submission" date="2016-10" db="EMBL/GenBank/DDBJ databases">
        <authorList>
            <person name="de Groot N.N."/>
        </authorList>
    </citation>
    <scope>NUCLEOTIDE SEQUENCE [LARGE SCALE GENOMIC DNA]</scope>
    <source>
        <strain evidence="3 4">DSM 24956</strain>
    </source>
</reference>
<organism evidence="3 4">
    <name type="scientific">Lutibacter oricola</name>
    <dbReference type="NCBI Taxonomy" id="762486"/>
    <lineage>
        <taxon>Bacteria</taxon>
        <taxon>Pseudomonadati</taxon>
        <taxon>Bacteroidota</taxon>
        <taxon>Flavobacteriia</taxon>
        <taxon>Flavobacteriales</taxon>
        <taxon>Flavobacteriaceae</taxon>
        <taxon>Lutibacter</taxon>
    </lineage>
</organism>
<name>A0A1H2ZEF2_9FLAO</name>
<evidence type="ECO:0000313" key="3">
    <source>
        <dbReference type="EMBL" id="SDX15717.1"/>
    </source>
</evidence>
<sequence length="421" mass="48384">MKSKLLTTVFFLLITSITFSQEKTIQAIEIKGAKKTSINYLKRILKSKPTMVLDSTILANDVNQLKRLAAIAHATFRVEKDIGKNKFNVIFTVEENFTIIPEVNFWTNNKSDVAYKFGVYDHNFLGRNIGFGGFYQNNGYNTYAVNFKAPHLFSPKFGLAFNHQNWKSEEPLYFDSGSANYLYNNVSFEVLGLYKLNSKNNFELGFNSFKEKYNYLNGITSNQIPQQLNLNKFLFKLVYNYSNLKYHYQFLDGFKSQFYGQLVKSDGDQKDFLIAWNDFFYFKRVGERGNWANRIRMGLSTNNKTPFAPFSLDNNVNIRGVGIIVDRGTGSIVLNSEYRYALLEKNWFCLQGNAFIDAGSWRNPGGKLDDFTNHKNIKVFSGVGLRFIHKKIYNAVLRIDYGHSLKSDGTNGIVFGVGQYF</sequence>
<gene>
    <name evidence="3" type="ORF">SAMN05444411_103224</name>
</gene>
<feature type="chain" id="PRO_5011518799" evidence="1">
    <location>
        <begin position="21"/>
        <end position="421"/>
    </location>
</feature>
<dbReference type="AlphaFoldDB" id="A0A1H2ZEF2"/>
<accession>A0A1H2ZEF2</accession>
<proteinExistence type="predicted"/>
<evidence type="ECO:0000259" key="2">
    <source>
        <dbReference type="Pfam" id="PF07244"/>
    </source>
</evidence>
<evidence type="ECO:0000313" key="4">
    <source>
        <dbReference type="Proteomes" id="UP000199595"/>
    </source>
</evidence>
<evidence type="ECO:0000256" key="1">
    <source>
        <dbReference type="SAM" id="SignalP"/>
    </source>
</evidence>
<dbReference type="STRING" id="762486.SAMN05444411_103224"/>